<dbReference type="Proteomes" id="UP000190848">
    <property type="component" value="Chromosome"/>
</dbReference>
<evidence type="ECO:0000313" key="1">
    <source>
        <dbReference type="EMBL" id="AQX02057.1"/>
    </source>
</evidence>
<dbReference type="EMBL" id="CP016374">
    <property type="protein sequence ID" value="AQX02057.1"/>
    <property type="molecule type" value="Genomic_DNA"/>
</dbReference>
<proteinExistence type="predicted"/>
<gene>
    <name evidence="1" type="ORF">BBD32_11570</name>
</gene>
<protein>
    <recommendedName>
        <fullName evidence="3">Fibrobacter succinogenes major paralogous domain-containing protein</fullName>
    </recommendedName>
</protein>
<reference evidence="1 2" key="1">
    <citation type="submission" date="2016-07" db="EMBL/GenBank/DDBJ databases">
        <title>Revisiting the taxonomy of the Elizabethkingia Genus using Whole-Genome Sequencing, Optical Mapping, and MALDI-TOF, along with proposal of three novel Elizabethkingia species: Elizabethkingia bruuniana sp. nov., Elizabethkingia ursingii sp. nov., and Elizabethkingia occulta sp. nov.</title>
        <authorList>
            <person name="Nicholson A.C."/>
        </authorList>
    </citation>
    <scope>NUCLEOTIDE SEQUENCE [LARGE SCALE GENOMIC DNA]</scope>
    <source>
        <strain evidence="1 2">F3201</strain>
    </source>
</reference>
<dbReference type="AlphaFoldDB" id="A0AAU8UYN0"/>
<dbReference type="PROSITE" id="PS51257">
    <property type="entry name" value="PROKAR_LIPOPROTEIN"/>
    <property type="match status" value="1"/>
</dbReference>
<evidence type="ECO:0008006" key="3">
    <source>
        <dbReference type="Google" id="ProtNLM"/>
    </source>
</evidence>
<evidence type="ECO:0000313" key="2">
    <source>
        <dbReference type="Proteomes" id="UP000190848"/>
    </source>
</evidence>
<dbReference type="RefSeq" id="WP_078396174.1">
    <property type="nucleotide sequence ID" value="NZ_CP016374.1"/>
</dbReference>
<name>A0AAU8UYN0_9FLAO</name>
<sequence>MKNIYTRRKICTLIILYAIVAVFISCSSRDDNPSNTVPPQAGTTILTFNIAGIVEENSITSIAKASVNKGSGNNSSMLSIAKNEIVSAGNFDVLTGAEGQRVTRNSDAVAATSSYYSGKINPVASTPMQTGVKYRLLVYDAVNNMLVKDVDGTVGTLPSIQVDAGRQYKWYAISTNSAITPTVNTTTGIVSGSLLANKDVLYNAGVVDAEYGQNNLNIIFKHYTSRIDVNLDTRGMFGTINNTTSIEVGTGTGSTFTNIIKTGDLNLFTAQYSNLQDVPAITAGNMVNTQGTGGALGASKTAIFYTVNQVQVASNNLRLRFGKLDLTMDDNTTRSFTNSIVPYSNTPFTPVLEGRYSINARLIESGVRVKGLLWARTNLTYDSGQADMYRLGVSNDQTSINANTNYWNWMSAIPTGPSSANVDPCTKIYPENTWRMPTSTEFTNLGNPDHKNELYGLIAGAIFSAEWNLDAGNTANPSYPTHSQDLFMPLYGYRSTSGNINDSPFGLILGVLGSGSAYYWSSTATNATNANYYYINYSRLLILVGWSNSEIKSGAKTEGRSVRCVRAALVPNT</sequence>
<accession>A0AAU8UYN0</accession>
<organism evidence="1 2">
    <name type="scientific">Elizabethkingia anophelis</name>
    <dbReference type="NCBI Taxonomy" id="1117645"/>
    <lineage>
        <taxon>Bacteria</taxon>
        <taxon>Pseudomonadati</taxon>
        <taxon>Bacteroidota</taxon>
        <taxon>Flavobacteriia</taxon>
        <taxon>Flavobacteriales</taxon>
        <taxon>Weeksellaceae</taxon>
        <taxon>Elizabethkingia</taxon>
    </lineage>
</organism>